<gene>
    <name evidence="2" type="ORF">E0Z10_g5892</name>
</gene>
<dbReference type="EMBL" id="SKBN01000112">
    <property type="protein sequence ID" value="TGJ82869.1"/>
    <property type="molecule type" value="Genomic_DNA"/>
</dbReference>
<protein>
    <submittedName>
        <fullName evidence="2">Uncharacterized protein</fullName>
    </submittedName>
</protein>
<dbReference type="STRING" id="37992.A0A4Z0YEZ3"/>
<sequence length="215" mass="25328">MAEYDYIKISASGNPRFVRSQSFSHHHRPRYTPRVRCPENCACVSVEAWNELIERERKTLSDNETLVRENRTLKTDYRAINQENRRLQGSNRDLQAQIGQHYSRDEDTAAKLRRRIVALKAEVDGHSVALHDLKKEKEVGDIRIRELSQTVSAQGVEITQLEDDVVRMHRLHKKDQHDLGVRTEEVRQAWGFVTDLRRQLRKCRDPLSFRRYDLV</sequence>
<proteinExistence type="predicted"/>
<reference evidence="2 3" key="1">
    <citation type="submission" date="2019-03" db="EMBL/GenBank/DDBJ databases">
        <title>Draft genome sequence of Xylaria hypoxylon DSM 108379, a ubiquitous saprotrophic-parasitic fungi on hardwood.</title>
        <authorList>
            <person name="Buettner E."/>
            <person name="Leonhardt S."/>
            <person name="Gebauer A.M."/>
            <person name="Liers C."/>
            <person name="Hofrichter M."/>
            <person name="Kellner H."/>
        </authorList>
    </citation>
    <scope>NUCLEOTIDE SEQUENCE [LARGE SCALE GENOMIC DNA]</scope>
    <source>
        <strain evidence="2 3">DSM 108379</strain>
    </source>
</reference>
<dbReference type="Proteomes" id="UP000297716">
    <property type="component" value="Unassembled WGS sequence"/>
</dbReference>
<evidence type="ECO:0000313" key="2">
    <source>
        <dbReference type="EMBL" id="TGJ82869.1"/>
    </source>
</evidence>
<evidence type="ECO:0000313" key="3">
    <source>
        <dbReference type="Proteomes" id="UP000297716"/>
    </source>
</evidence>
<dbReference type="OrthoDB" id="4741350at2759"/>
<name>A0A4Z0YEZ3_9PEZI</name>
<feature type="coiled-coil region" evidence="1">
    <location>
        <begin position="63"/>
        <end position="122"/>
    </location>
</feature>
<dbReference type="AlphaFoldDB" id="A0A4Z0YEZ3"/>
<comment type="caution">
    <text evidence="2">The sequence shown here is derived from an EMBL/GenBank/DDBJ whole genome shotgun (WGS) entry which is preliminary data.</text>
</comment>
<organism evidence="2 3">
    <name type="scientific">Xylaria hypoxylon</name>
    <dbReference type="NCBI Taxonomy" id="37992"/>
    <lineage>
        <taxon>Eukaryota</taxon>
        <taxon>Fungi</taxon>
        <taxon>Dikarya</taxon>
        <taxon>Ascomycota</taxon>
        <taxon>Pezizomycotina</taxon>
        <taxon>Sordariomycetes</taxon>
        <taxon>Xylariomycetidae</taxon>
        <taxon>Xylariales</taxon>
        <taxon>Xylariaceae</taxon>
        <taxon>Xylaria</taxon>
    </lineage>
</organism>
<accession>A0A4Z0YEZ3</accession>
<keyword evidence="3" id="KW-1185">Reference proteome</keyword>
<keyword evidence="1" id="KW-0175">Coiled coil</keyword>
<evidence type="ECO:0000256" key="1">
    <source>
        <dbReference type="SAM" id="Coils"/>
    </source>
</evidence>